<organism evidence="1 2">
    <name type="scientific">Rubroshorea leprosula</name>
    <dbReference type="NCBI Taxonomy" id="152421"/>
    <lineage>
        <taxon>Eukaryota</taxon>
        <taxon>Viridiplantae</taxon>
        <taxon>Streptophyta</taxon>
        <taxon>Embryophyta</taxon>
        <taxon>Tracheophyta</taxon>
        <taxon>Spermatophyta</taxon>
        <taxon>Magnoliopsida</taxon>
        <taxon>eudicotyledons</taxon>
        <taxon>Gunneridae</taxon>
        <taxon>Pentapetalae</taxon>
        <taxon>rosids</taxon>
        <taxon>malvids</taxon>
        <taxon>Malvales</taxon>
        <taxon>Dipterocarpaceae</taxon>
        <taxon>Rubroshorea</taxon>
    </lineage>
</organism>
<proteinExistence type="predicted"/>
<gene>
    <name evidence="1" type="ORF">SLEP1_g49864</name>
</gene>
<protein>
    <submittedName>
        <fullName evidence="1">Uncharacterized protein</fullName>
    </submittedName>
</protein>
<dbReference type="Proteomes" id="UP001054252">
    <property type="component" value="Unassembled WGS sequence"/>
</dbReference>
<sequence>MICSPVDMDDEISAQGLTQFAENYAKKGIVQLREIFTAGTLQVPKTQSNEGA</sequence>
<comment type="caution">
    <text evidence="1">The sequence shown here is derived from an EMBL/GenBank/DDBJ whole genome shotgun (WGS) entry which is preliminary data.</text>
</comment>
<keyword evidence="2" id="KW-1185">Reference proteome</keyword>
<dbReference type="AlphaFoldDB" id="A0AAV5LZH0"/>
<accession>A0AAV5LZH0</accession>
<dbReference type="EMBL" id="BPVZ01000158">
    <property type="protein sequence ID" value="GKV42464.1"/>
    <property type="molecule type" value="Genomic_DNA"/>
</dbReference>
<evidence type="ECO:0000313" key="1">
    <source>
        <dbReference type="EMBL" id="GKV42464.1"/>
    </source>
</evidence>
<reference evidence="1 2" key="1">
    <citation type="journal article" date="2021" name="Commun. Biol.">
        <title>The genome of Shorea leprosula (Dipterocarpaceae) highlights the ecological relevance of drought in aseasonal tropical rainforests.</title>
        <authorList>
            <person name="Ng K.K.S."/>
            <person name="Kobayashi M.J."/>
            <person name="Fawcett J.A."/>
            <person name="Hatakeyama M."/>
            <person name="Paape T."/>
            <person name="Ng C.H."/>
            <person name="Ang C.C."/>
            <person name="Tnah L.H."/>
            <person name="Lee C.T."/>
            <person name="Nishiyama T."/>
            <person name="Sese J."/>
            <person name="O'Brien M.J."/>
            <person name="Copetti D."/>
            <person name="Mohd Noor M.I."/>
            <person name="Ong R.C."/>
            <person name="Putra M."/>
            <person name="Sireger I.Z."/>
            <person name="Indrioko S."/>
            <person name="Kosugi Y."/>
            <person name="Izuno A."/>
            <person name="Isagi Y."/>
            <person name="Lee S.L."/>
            <person name="Shimizu K.K."/>
        </authorList>
    </citation>
    <scope>NUCLEOTIDE SEQUENCE [LARGE SCALE GENOMIC DNA]</scope>
    <source>
        <strain evidence="1">214</strain>
    </source>
</reference>
<name>A0AAV5LZH0_9ROSI</name>
<evidence type="ECO:0000313" key="2">
    <source>
        <dbReference type="Proteomes" id="UP001054252"/>
    </source>
</evidence>